<dbReference type="PANTHER" id="PTHR45586:SF1">
    <property type="entry name" value="LIPOPOLYSACCHARIDE ASSEMBLY PROTEIN B"/>
    <property type="match status" value="1"/>
</dbReference>
<feature type="repeat" description="TPR" evidence="3">
    <location>
        <begin position="514"/>
        <end position="547"/>
    </location>
</feature>
<dbReference type="Pfam" id="PF13432">
    <property type="entry name" value="TPR_16"/>
    <property type="match status" value="1"/>
</dbReference>
<keyword evidence="5" id="KW-1185">Reference proteome</keyword>
<dbReference type="InterPro" id="IPR011990">
    <property type="entry name" value="TPR-like_helical_dom_sf"/>
</dbReference>
<feature type="repeat" description="TPR" evidence="3">
    <location>
        <begin position="480"/>
        <end position="513"/>
    </location>
</feature>
<gene>
    <name evidence="4" type="ORF">J8C06_03080</name>
</gene>
<dbReference type="SUPFAM" id="SSF48452">
    <property type="entry name" value="TPR-like"/>
    <property type="match status" value="2"/>
</dbReference>
<keyword evidence="2 3" id="KW-0802">TPR repeat</keyword>
<dbReference type="InterPro" id="IPR019734">
    <property type="entry name" value="TPR_rpt"/>
</dbReference>
<dbReference type="PANTHER" id="PTHR45586">
    <property type="entry name" value="TPR REPEAT-CONTAINING PROTEIN PA4667"/>
    <property type="match status" value="1"/>
</dbReference>
<evidence type="ECO:0000256" key="2">
    <source>
        <dbReference type="ARBA" id="ARBA00022803"/>
    </source>
</evidence>
<reference evidence="4 5" key="1">
    <citation type="submission" date="2021-03" db="EMBL/GenBank/DDBJ databases">
        <title>Genomic and phenotypic characterization of Chloracidobacterium isolates provides evidence for multiple species.</title>
        <authorList>
            <person name="Saini M.K."/>
            <person name="Costas A.M.G."/>
            <person name="Tank M."/>
            <person name="Bryant D.A."/>
        </authorList>
    </citation>
    <scope>NUCLEOTIDE SEQUENCE [LARGE SCALE GENOMIC DNA]</scope>
    <source>
        <strain evidence="4 5">BV2-C</strain>
    </source>
</reference>
<accession>A0ABX8BAJ4</accession>
<dbReference type="Pfam" id="PF12895">
    <property type="entry name" value="ANAPC3"/>
    <property type="match status" value="1"/>
</dbReference>
<organism evidence="4 5">
    <name type="scientific">Chloracidobacterium validum</name>
    <dbReference type="NCBI Taxonomy" id="2821543"/>
    <lineage>
        <taxon>Bacteria</taxon>
        <taxon>Pseudomonadati</taxon>
        <taxon>Acidobacteriota</taxon>
        <taxon>Terriglobia</taxon>
        <taxon>Terriglobales</taxon>
        <taxon>Acidobacteriaceae</taxon>
        <taxon>Chloracidobacterium</taxon>
    </lineage>
</organism>
<dbReference type="Gene3D" id="1.25.40.10">
    <property type="entry name" value="Tetratricopeptide repeat domain"/>
    <property type="match status" value="2"/>
</dbReference>
<proteinExistence type="predicted"/>
<protein>
    <submittedName>
        <fullName evidence="4">Tetratricopeptide repeat protein</fullName>
    </submittedName>
</protein>
<name>A0ABX8BAJ4_9BACT</name>
<dbReference type="Proteomes" id="UP000676506">
    <property type="component" value="Chromosome 1"/>
</dbReference>
<evidence type="ECO:0000256" key="3">
    <source>
        <dbReference type="PROSITE-ProRule" id="PRU00339"/>
    </source>
</evidence>
<keyword evidence="1" id="KW-0677">Repeat</keyword>
<evidence type="ECO:0000313" key="4">
    <source>
        <dbReference type="EMBL" id="QUW03437.1"/>
    </source>
</evidence>
<dbReference type="RefSeq" id="WP_211429328.1">
    <property type="nucleotide sequence ID" value="NZ_CP072648.1"/>
</dbReference>
<dbReference type="Pfam" id="PF14559">
    <property type="entry name" value="TPR_19"/>
    <property type="match status" value="1"/>
</dbReference>
<dbReference type="EMBL" id="CP072648">
    <property type="protein sequence ID" value="QUW03437.1"/>
    <property type="molecule type" value="Genomic_DNA"/>
</dbReference>
<evidence type="ECO:0000313" key="5">
    <source>
        <dbReference type="Proteomes" id="UP000676506"/>
    </source>
</evidence>
<dbReference type="InterPro" id="IPR051012">
    <property type="entry name" value="CellSynth/LPSAsmb/PSIAsmb"/>
</dbReference>
<dbReference type="PROSITE" id="PS50005">
    <property type="entry name" value="TPR"/>
    <property type="match status" value="3"/>
</dbReference>
<feature type="repeat" description="TPR" evidence="3">
    <location>
        <begin position="230"/>
        <end position="263"/>
    </location>
</feature>
<dbReference type="SMART" id="SM00028">
    <property type="entry name" value="TPR"/>
    <property type="match status" value="6"/>
</dbReference>
<evidence type="ECO:0000256" key="1">
    <source>
        <dbReference type="ARBA" id="ARBA00022737"/>
    </source>
</evidence>
<sequence length="562" mass="62139">MTWQTGRQSGWQVMAGVFLVGMWLVAGLLDRPAMATDVVLTLPFEHTTARPEHNWIRESFTVALAELLDSPGLIAVPLDECHLAYEKLGLSRTALLTRATEIKLGEAVGADLLVRGTYAVTGDGKDSTLTVRAQMISLREGKLLGSEHVLSAPLADLQVVQGKLAWELLYQRNPALPFSRDRIIARATRTAPSAYEIYVKALVTEDGADRTRLLIRAIEDATRNAQLTFPQAYFELGLTHYRAGRHGEALTWLERVRPTDPRGLEASFYLGVCQILSNQTDAAIKTHTALLGPMPLFETYVNAGVAQMQKNNFAEAARLTKLASDTVPLDDEALFNYGYALWRDGRPTEAIAPLETLTKRTATEGRAWYVLAKSYAKVGRADEAAAALDAAKRYAPDFAKWETSGKPPWLPYVKTRFNREAFHRFARGEEQSRQQAFLGVSALQRVESLMREAQTAFLENQSDLAAEKLAQVIQIAPDYSDAHFLLGRVHERRGDLPAAVNALKAAVFWNPKLTAAHVLLGRILLTQGERARAAAHIRQALDLSPNDPDAQAVQRLLLTTPQ</sequence>